<sequence length="50" mass="5349">MGLLASCLQDVSLKRGGDCCWRKKRGCGVHSGSICMICIPPNSFFLESSG</sequence>
<evidence type="ECO:0000313" key="1">
    <source>
        <dbReference type="EMBL" id="JAH55364.1"/>
    </source>
</evidence>
<proteinExistence type="predicted"/>
<organism evidence="1">
    <name type="scientific">Anguilla anguilla</name>
    <name type="common">European freshwater eel</name>
    <name type="synonym">Muraena anguilla</name>
    <dbReference type="NCBI Taxonomy" id="7936"/>
    <lineage>
        <taxon>Eukaryota</taxon>
        <taxon>Metazoa</taxon>
        <taxon>Chordata</taxon>
        <taxon>Craniata</taxon>
        <taxon>Vertebrata</taxon>
        <taxon>Euteleostomi</taxon>
        <taxon>Actinopterygii</taxon>
        <taxon>Neopterygii</taxon>
        <taxon>Teleostei</taxon>
        <taxon>Anguilliformes</taxon>
        <taxon>Anguillidae</taxon>
        <taxon>Anguilla</taxon>
    </lineage>
</organism>
<reference evidence="1" key="2">
    <citation type="journal article" date="2015" name="Fish Shellfish Immunol.">
        <title>Early steps in the European eel (Anguilla anguilla)-Vibrio vulnificus interaction in the gills: Role of the RtxA13 toxin.</title>
        <authorList>
            <person name="Callol A."/>
            <person name="Pajuelo D."/>
            <person name="Ebbesson L."/>
            <person name="Teles M."/>
            <person name="MacKenzie S."/>
            <person name="Amaro C."/>
        </authorList>
    </citation>
    <scope>NUCLEOTIDE SEQUENCE</scope>
</reference>
<reference evidence="1" key="1">
    <citation type="submission" date="2014-11" db="EMBL/GenBank/DDBJ databases">
        <authorList>
            <person name="Amaro Gonzalez C."/>
        </authorList>
    </citation>
    <scope>NUCLEOTIDE SEQUENCE</scope>
</reference>
<dbReference type="EMBL" id="GBXM01053213">
    <property type="protein sequence ID" value="JAH55364.1"/>
    <property type="molecule type" value="Transcribed_RNA"/>
</dbReference>
<name>A0A0E9TNU7_ANGAN</name>
<dbReference type="AlphaFoldDB" id="A0A0E9TNU7"/>
<protein>
    <submittedName>
        <fullName evidence="1">Uncharacterized protein</fullName>
    </submittedName>
</protein>
<accession>A0A0E9TNU7</accession>